<dbReference type="Proteomes" id="UP000887565">
    <property type="component" value="Unplaced"/>
</dbReference>
<dbReference type="WBParaSite" id="nRc.2.0.1.t06658-RA">
    <property type="protein sequence ID" value="nRc.2.0.1.t06658-RA"/>
    <property type="gene ID" value="nRc.2.0.1.g06658"/>
</dbReference>
<organism evidence="1 2">
    <name type="scientific">Romanomermis culicivorax</name>
    <name type="common">Nematode worm</name>
    <dbReference type="NCBI Taxonomy" id="13658"/>
    <lineage>
        <taxon>Eukaryota</taxon>
        <taxon>Metazoa</taxon>
        <taxon>Ecdysozoa</taxon>
        <taxon>Nematoda</taxon>
        <taxon>Enoplea</taxon>
        <taxon>Dorylaimia</taxon>
        <taxon>Mermithida</taxon>
        <taxon>Mermithoidea</taxon>
        <taxon>Mermithidae</taxon>
        <taxon>Romanomermis</taxon>
    </lineage>
</organism>
<reference evidence="2" key="1">
    <citation type="submission" date="2022-11" db="UniProtKB">
        <authorList>
            <consortium name="WormBaseParasite"/>
        </authorList>
    </citation>
    <scope>IDENTIFICATION</scope>
</reference>
<name>A0A915HYZ6_ROMCU</name>
<protein>
    <submittedName>
        <fullName evidence="2">Uncharacterized protein</fullName>
    </submittedName>
</protein>
<dbReference type="AlphaFoldDB" id="A0A915HYZ6"/>
<sequence>MVQEKLEKKTGMRPQLEVSFVRINTKCAIWSHYLLFQVYDVPDALEISYICVAQKGIFFARVE</sequence>
<proteinExistence type="predicted"/>
<accession>A0A915HYZ6</accession>
<evidence type="ECO:0000313" key="2">
    <source>
        <dbReference type="WBParaSite" id="nRc.2.0.1.t06658-RA"/>
    </source>
</evidence>
<keyword evidence="1" id="KW-1185">Reference proteome</keyword>
<evidence type="ECO:0000313" key="1">
    <source>
        <dbReference type="Proteomes" id="UP000887565"/>
    </source>
</evidence>